<dbReference type="RefSeq" id="WP_269946806.1">
    <property type="nucleotide sequence ID" value="NZ_JAKMUU010000005.1"/>
</dbReference>
<feature type="compositionally biased region" description="Low complexity" evidence="6">
    <location>
        <begin position="58"/>
        <end position="69"/>
    </location>
</feature>
<evidence type="ECO:0000256" key="4">
    <source>
        <dbReference type="ARBA" id="ARBA00023139"/>
    </source>
</evidence>
<dbReference type="EMBL" id="JAKMUU010000005">
    <property type="protein sequence ID" value="MCZ9307685.1"/>
    <property type="molecule type" value="Genomic_DNA"/>
</dbReference>
<evidence type="ECO:0000256" key="5">
    <source>
        <dbReference type="ARBA" id="ARBA00023288"/>
    </source>
</evidence>
<proteinExistence type="predicted"/>
<keyword evidence="4" id="KW-0564">Palmitate</keyword>
<evidence type="ECO:0000256" key="6">
    <source>
        <dbReference type="SAM" id="MobiDB-lite"/>
    </source>
</evidence>
<keyword evidence="3" id="KW-0472">Membrane</keyword>
<reference evidence="7" key="1">
    <citation type="submission" date="2022-02" db="EMBL/GenBank/DDBJ databases">
        <title>Corynebacterium sp. from urogenital microbiome.</title>
        <authorList>
            <person name="Cappelli E.A."/>
            <person name="Ribeiro T.G."/>
            <person name="Peixe L."/>
        </authorList>
    </citation>
    <scope>NUCLEOTIDE SEQUENCE</scope>
    <source>
        <strain evidence="7">C8Ua_181</strain>
    </source>
</reference>
<keyword evidence="1" id="KW-1003">Cell membrane</keyword>
<keyword evidence="2" id="KW-0732">Signal</keyword>
<dbReference type="Proteomes" id="UP001146430">
    <property type="component" value="Unassembled WGS sequence"/>
</dbReference>
<dbReference type="AlphaFoldDB" id="A0A9X3RSN8"/>
<dbReference type="InterPro" id="IPR025971">
    <property type="entry name" value="LppP/LprE"/>
</dbReference>
<evidence type="ECO:0000313" key="8">
    <source>
        <dbReference type="Proteomes" id="UP001146430"/>
    </source>
</evidence>
<accession>A0A9X3RSN8</accession>
<feature type="region of interest" description="Disordered" evidence="6">
    <location>
        <begin position="58"/>
        <end position="131"/>
    </location>
</feature>
<organism evidence="7 8">
    <name type="scientific">Corynebacterium curieae</name>
    <dbReference type="NCBI Taxonomy" id="2913500"/>
    <lineage>
        <taxon>Bacteria</taxon>
        <taxon>Bacillati</taxon>
        <taxon>Actinomycetota</taxon>
        <taxon>Actinomycetes</taxon>
        <taxon>Mycobacteriales</taxon>
        <taxon>Corynebacteriaceae</taxon>
        <taxon>Corynebacterium</taxon>
    </lineage>
</organism>
<evidence type="ECO:0000256" key="3">
    <source>
        <dbReference type="ARBA" id="ARBA00023136"/>
    </source>
</evidence>
<evidence type="ECO:0000313" key="7">
    <source>
        <dbReference type="EMBL" id="MCZ9307685.1"/>
    </source>
</evidence>
<evidence type="ECO:0000256" key="2">
    <source>
        <dbReference type="ARBA" id="ARBA00022729"/>
    </source>
</evidence>
<keyword evidence="5 7" id="KW-0449">Lipoprotein</keyword>
<comment type="caution">
    <text evidence="7">The sequence shown here is derived from an EMBL/GenBank/DDBJ whole genome shotgun (WGS) entry which is preliminary data.</text>
</comment>
<dbReference type="Pfam" id="PF14041">
    <property type="entry name" value="Lipoprotein_21"/>
    <property type="match status" value="1"/>
</dbReference>
<evidence type="ECO:0000256" key="1">
    <source>
        <dbReference type="ARBA" id="ARBA00022475"/>
    </source>
</evidence>
<protein>
    <submittedName>
        <fullName evidence="7">LppP/LprE family lipoprotein</fullName>
    </submittedName>
</protein>
<feature type="compositionally biased region" description="Basic and acidic residues" evidence="6">
    <location>
        <begin position="83"/>
        <end position="92"/>
    </location>
</feature>
<name>A0A9X3RSN8_9CORY</name>
<feature type="compositionally biased region" description="Basic and acidic residues" evidence="6">
    <location>
        <begin position="102"/>
        <end position="117"/>
    </location>
</feature>
<gene>
    <name evidence="7" type="ORF">L8V01_09380</name>
</gene>
<sequence length="255" mass="27315">MLLLLSGLTRLPSKSSMKGNSTMQNIRHRFLLPLRSAAAVTSAGVLCLSLAACGSDSADSGDSPSFSAAKESTPETNEATPSSDKRTEEKPARKTTTVVEAPPEKKQEESTLSRGKDNGGSSECNSDNDESAYEKAIAQVEPYPGLDRPWRPFDSNFDPCAALSWITVTLEGATASSPYHILLFHNGEYLGTATAKAYGFAPKVSRVDNSEIAVTYRWPKEGEGNAEASGTTQAGFRWDEDAQKVVMSGDVPPMQ</sequence>